<organism evidence="2 3">
    <name type="scientific">Wolfiporia cocos (strain MD-104)</name>
    <name type="common">Brown rot fungus</name>
    <dbReference type="NCBI Taxonomy" id="742152"/>
    <lineage>
        <taxon>Eukaryota</taxon>
        <taxon>Fungi</taxon>
        <taxon>Dikarya</taxon>
        <taxon>Basidiomycota</taxon>
        <taxon>Agaricomycotina</taxon>
        <taxon>Agaricomycetes</taxon>
        <taxon>Polyporales</taxon>
        <taxon>Phaeolaceae</taxon>
        <taxon>Wolfiporia</taxon>
    </lineage>
</organism>
<evidence type="ECO:0000313" key="3">
    <source>
        <dbReference type="Proteomes" id="UP000218811"/>
    </source>
</evidence>
<dbReference type="PANTHER" id="PTHR34414">
    <property type="entry name" value="HET DOMAIN-CONTAINING PROTEIN-RELATED"/>
    <property type="match status" value="1"/>
</dbReference>
<evidence type="ECO:0000256" key="1">
    <source>
        <dbReference type="SAM" id="Phobius"/>
    </source>
</evidence>
<keyword evidence="3" id="KW-1185">Reference proteome</keyword>
<evidence type="ECO:0000313" key="2">
    <source>
        <dbReference type="EMBL" id="PCH38293.1"/>
    </source>
</evidence>
<sequence length="349" mass="40143">MRGAPVKDLEESSIREVSQFVQPYLPNTGPSTVLSPSSYTVPFSRIKSAPSEDEVDQETIPGHAIPRTPTNVRDFLIEELSTDKLSSIYEHLWMCGRRNNIHPLHWHRMMSRTIVITENPALHLVWYRSIILIKPLPSCLLIHSFWKECICPSSEKGDTSAEWKKKVWKEANGFLWTYTRLIVRESDFRIAKESCLVPDALTWSEWSALRYEIANALSGASMDAMTPRYQYGELRLARLDLVYRVFRLKVLGYHYVYRDYRDFFNATFGWVVLLFAYLAVATSSFQNVIGFDNAPQSVKDAGYWFNVAILLLLATGVAVQVVLFIGLFLYHLVATLTQPMRGRGITYRR</sequence>
<dbReference type="OMA" id="ERNFAWM"/>
<dbReference type="Proteomes" id="UP000218811">
    <property type="component" value="Unassembled WGS sequence"/>
</dbReference>
<dbReference type="InterPro" id="IPR046536">
    <property type="entry name" value="DUF6601"/>
</dbReference>
<dbReference type="PANTHER" id="PTHR34414:SF1">
    <property type="entry name" value="SUBTILISIN-LIKE SERINE PROTEASE"/>
    <property type="match status" value="1"/>
</dbReference>
<dbReference type="OrthoDB" id="5086500at2759"/>
<feature type="transmembrane region" description="Helical" evidence="1">
    <location>
        <begin position="303"/>
        <end position="333"/>
    </location>
</feature>
<dbReference type="AlphaFoldDB" id="A0A2H3JEQ6"/>
<dbReference type="EMBL" id="KB467942">
    <property type="protein sequence ID" value="PCH38293.1"/>
    <property type="molecule type" value="Genomic_DNA"/>
</dbReference>
<protein>
    <submittedName>
        <fullName evidence="2">Uncharacterized protein</fullName>
    </submittedName>
</protein>
<dbReference type="Pfam" id="PF20246">
    <property type="entry name" value="DUF6601"/>
    <property type="match status" value="1"/>
</dbReference>
<feature type="transmembrane region" description="Helical" evidence="1">
    <location>
        <begin position="263"/>
        <end position="283"/>
    </location>
</feature>
<reference evidence="2 3" key="1">
    <citation type="journal article" date="2012" name="Science">
        <title>The Paleozoic origin of enzymatic lignin decomposition reconstructed from 31 fungal genomes.</title>
        <authorList>
            <person name="Floudas D."/>
            <person name="Binder M."/>
            <person name="Riley R."/>
            <person name="Barry K."/>
            <person name="Blanchette R.A."/>
            <person name="Henrissat B."/>
            <person name="Martinez A.T."/>
            <person name="Otillar R."/>
            <person name="Spatafora J.W."/>
            <person name="Yadav J.S."/>
            <person name="Aerts A."/>
            <person name="Benoit I."/>
            <person name="Boyd A."/>
            <person name="Carlson A."/>
            <person name="Copeland A."/>
            <person name="Coutinho P.M."/>
            <person name="de Vries R.P."/>
            <person name="Ferreira P."/>
            <person name="Findley K."/>
            <person name="Foster B."/>
            <person name="Gaskell J."/>
            <person name="Glotzer D."/>
            <person name="Gorecki P."/>
            <person name="Heitman J."/>
            <person name="Hesse C."/>
            <person name="Hori C."/>
            <person name="Igarashi K."/>
            <person name="Jurgens J.A."/>
            <person name="Kallen N."/>
            <person name="Kersten P."/>
            <person name="Kohler A."/>
            <person name="Kuees U."/>
            <person name="Kumar T.K.A."/>
            <person name="Kuo A."/>
            <person name="LaButti K."/>
            <person name="Larrondo L.F."/>
            <person name="Lindquist E."/>
            <person name="Ling A."/>
            <person name="Lombard V."/>
            <person name="Lucas S."/>
            <person name="Lundell T."/>
            <person name="Martin R."/>
            <person name="McLaughlin D.J."/>
            <person name="Morgenstern I."/>
            <person name="Morin E."/>
            <person name="Murat C."/>
            <person name="Nagy L.G."/>
            <person name="Nolan M."/>
            <person name="Ohm R.A."/>
            <person name="Patyshakuliyeva A."/>
            <person name="Rokas A."/>
            <person name="Ruiz-Duenas F.J."/>
            <person name="Sabat G."/>
            <person name="Salamov A."/>
            <person name="Samejima M."/>
            <person name="Schmutz J."/>
            <person name="Slot J.C."/>
            <person name="St John F."/>
            <person name="Stenlid J."/>
            <person name="Sun H."/>
            <person name="Sun S."/>
            <person name="Syed K."/>
            <person name="Tsang A."/>
            <person name="Wiebenga A."/>
            <person name="Young D."/>
            <person name="Pisabarro A."/>
            <person name="Eastwood D.C."/>
            <person name="Martin F."/>
            <person name="Cullen D."/>
            <person name="Grigoriev I.V."/>
            <person name="Hibbett D.S."/>
        </authorList>
    </citation>
    <scope>NUCLEOTIDE SEQUENCE [LARGE SCALE GENOMIC DNA]</scope>
    <source>
        <strain evidence="2 3">MD-104</strain>
    </source>
</reference>
<keyword evidence="1" id="KW-1133">Transmembrane helix</keyword>
<accession>A0A2H3JEQ6</accession>
<dbReference type="STRING" id="742152.A0A2H3JEQ6"/>
<keyword evidence="1" id="KW-0472">Membrane</keyword>
<proteinExistence type="predicted"/>
<keyword evidence="1" id="KW-0812">Transmembrane</keyword>
<name>A0A2H3JEQ6_WOLCO</name>
<gene>
    <name evidence="2" type="ORF">WOLCODRAFT_15763</name>
</gene>